<evidence type="ECO:0000313" key="3">
    <source>
        <dbReference type="Proteomes" id="UP001366060"/>
    </source>
</evidence>
<sequence length="50" mass="5921">MDKKAIRCAFFFGYFHLGKQKKVTRRQGENTEINNRDDWTSADEPSQKVK</sequence>
<comment type="caution">
    <text evidence="2">The sequence shown here is derived from an EMBL/GenBank/DDBJ whole genome shotgun (WGS) entry which is preliminary data.</text>
</comment>
<name>A0ABU9H9W6_9GAMM</name>
<dbReference type="Proteomes" id="UP001366060">
    <property type="component" value="Unassembled WGS sequence"/>
</dbReference>
<evidence type="ECO:0000313" key="2">
    <source>
        <dbReference type="EMBL" id="MEL0658401.1"/>
    </source>
</evidence>
<dbReference type="RefSeq" id="WP_341627062.1">
    <property type="nucleotide sequence ID" value="NZ_JBAKBA010000007.1"/>
</dbReference>
<feature type="compositionally biased region" description="Basic and acidic residues" evidence="1">
    <location>
        <begin position="26"/>
        <end position="50"/>
    </location>
</feature>
<gene>
    <name evidence="2" type="ORF">V6255_04530</name>
</gene>
<feature type="region of interest" description="Disordered" evidence="1">
    <location>
        <begin position="23"/>
        <end position="50"/>
    </location>
</feature>
<protein>
    <submittedName>
        <fullName evidence="2">Uncharacterized protein</fullName>
    </submittedName>
</protein>
<organism evidence="2 3">
    <name type="scientific">Psychromonas arctica</name>
    <dbReference type="NCBI Taxonomy" id="168275"/>
    <lineage>
        <taxon>Bacteria</taxon>
        <taxon>Pseudomonadati</taxon>
        <taxon>Pseudomonadota</taxon>
        <taxon>Gammaproteobacteria</taxon>
        <taxon>Alteromonadales</taxon>
        <taxon>Psychromonadaceae</taxon>
        <taxon>Psychromonas</taxon>
    </lineage>
</organism>
<proteinExistence type="predicted"/>
<keyword evidence="3" id="KW-1185">Reference proteome</keyword>
<dbReference type="EMBL" id="JBAKBA010000007">
    <property type="protein sequence ID" value="MEL0658401.1"/>
    <property type="molecule type" value="Genomic_DNA"/>
</dbReference>
<accession>A0ABU9H9W6</accession>
<reference evidence="2 3" key="1">
    <citation type="submission" date="2024-02" db="EMBL/GenBank/DDBJ databases">
        <title>Bacteria isolated from the canopy kelp, Nereocystis luetkeana.</title>
        <authorList>
            <person name="Pfister C.A."/>
            <person name="Younker I.T."/>
            <person name="Light S.H."/>
        </authorList>
    </citation>
    <scope>NUCLEOTIDE SEQUENCE [LARGE SCALE GENOMIC DNA]</scope>
    <source>
        <strain evidence="2 3">TI.2.07</strain>
    </source>
</reference>
<evidence type="ECO:0000256" key="1">
    <source>
        <dbReference type="SAM" id="MobiDB-lite"/>
    </source>
</evidence>